<dbReference type="EMBL" id="VFMM01000002">
    <property type="protein sequence ID" value="TQJ11590.1"/>
    <property type="molecule type" value="Genomic_DNA"/>
</dbReference>
<comment type="catalytic activity">
    <reaction evidence="3">
        <text>a ribonucleoside 5'-triphosphate + H2O = a ribonucleoside 5'-phosphate + diphosphate + H(+)</text>
        <dbReference type="Rhea" id="RHEA:23996"/>
        <dbReference type="ChEBI" id="CHEBI:15377"/>
        <dbReference type="ChEBI" id="CHEBI:15378"/>
        <dbReference type="ChEBI" id="CHEBI:33019"/>
        <dbReference type="ChEBI" id="CHEBI:58043"/>
        <dbReference type="ChEBI" id="CHEBI:61557"/>
        <dbReference type="EC" id="3.6.1.9"/>
    </reaction>
</comment>
<keyword evidence="2 3" id="KW-0378">Hydrolase</keyword>
<dbReference type="SUPFAM" id="SSF52972">
    <property type="entry name" value="ITPase-like"/>
    <property type="match status" value="1"/>
</dbReference>
<evidence type="ECO:0000256" key="1">
    <source>
        <dbReference type="ARBA" id="ARBA00001968"/>
    </source>
</evidence>
<reference evidence="5 6" key="1">
    <citation type="submission" date="2019-06" db="EMBL/GenBank/DDBJ databases">
        <title>Sequencing the genomes of 1000 actinobacteria strains.</title>
        <authorList>
            <person name="Klenk H.-P."/>
        </authorList>
    </citation>
    <scope>NUCLEOTIDE SEQUENCE [LARGE SCALE GENOMIC DNA]</scope>
    <source>
        <strain evidence="5 6">DSM 17305</strain>
    </source>
</reference>
<comment type="similarity">
    <text evidence="3">Belongs to the Maf family.</text>
</comment>
<comment type="caution">
    <text evidence="5">The sequence shown here is derived from an EMBL/GenBank/DDBJ whole genome shotgun (WGS) entry which is preliminary data.</text>
</comment>
<dbReference type="GO" id="GO:0047429">
    <property type="term" value="F:nucleoside triphosphate diphosphatase activity"/>
    <property type="evidence" value="ECO:0007669"/>
    <property type="project" value="UniProtKB-EC"/>
</dbReference>
<evidence type="ECO:0000256" key="3">
    <source>
        <dbReference type="HAMAP-Rule" id="MF_00528"/>
    </source>
</evidence>
<comment type="subcellular location">
    <subcellularLocation>
        <location evidence="3">Cytoplasm</location>
    </subcellularLocation>
</comment>
<evidence type="ECO:0000259" key="4">
    <source>
        <dbReference type="Pfam" id="PF08241"/>
    </source>
</evidence>
<dbReference type="CDD" id="cd02440">
    <property type="entry name" value="AdoMet_MTases"/>
    <property type="match status" value="1"/>
</dbReference>
<dbReference type="NCBIfam" id="TIGR00172">
    <property type="entry name" value="maf"/>
    <property type="match status" value="1"/>
</dbReference>
<sequence>MSVRFVLASKSPARLKTLRNAGIEPEVIVSGVDEDNVTAENPGELARLLATLKARAVVAGLTDHATVLGCDSVLELDGEPYGKPETPDVARERWKMMRGRSGVLHTGHCLIDTSGKQELRELSSTKVRFAEVTDEEIDAYVATGEPLAVAGAFTVDGLGGPFVTAIEGDYHNVVGLSLPLLRRMLAEVGISWPALWNAQKPFTYDESVASTYDETRGGEARAQAAAQAVDSLLESPGRVLELAVGTGIVGAELVALGNLVHGFDLSTAMLQRAKVRLPGHVAAADATRLPVADRRCDAVVAVWLLHLLDDSEPVIAEVARVLRSGGVFITTSEKTDASRYADDRGPNDTRSQDSLAHLVAVAARHGLTLDGATTFPGPIRNTGAAPTYPLVRFRRS</sequence>
<keyword evidence="3" id="KW-0546">Nucleotide metabolism</keyword>
<dbReference type="PANTHER" id="PTHR43213:SF5">
    <property type="entry name" value="BIFUNCTIONAL DTTP_UTP PYROPHOSPHATASE_METHYLTRANSFERASE PROTEIN-RELATED"/>
    <property type="match status" value="1"/>
</dbReference>
<dbReference type="InterPro" id="IPR029063">
    <property type="entry name" value="SAM-dependent_MTases_sf"/>
</dbReference>
<dbReference type="EC" id="3.6.1.9" evidence="3"/>
<evidence type="ECO:0000313" key="6">
    <source>
        <dbReference type="Proteomes" id="UP000316298"/>
    </source>
</evidence>
<accession>A0A542E8D0</accession>
<dbReference type="Pfam" id="PF02545">
    <property type="entry name" value="Maf"/>
    <property type="match status" value="1"/>
</dbReference>
<gene>
    <name evidence="5" type="ORF">FB475_4510</name>
</gene>
<dbReference type="Gene3D" id="3.40.50.150">
    <property type="entry name" value="Vaccinia Virus protein VP39"/>
    <property type="match status" value="1"/>
</dbReference>
<dbReference type="CDD" id="cd00555">
    <property type="entry name" value="Maf"/>
    <property type="match status" value="1"/>
</dbReference>
<keyword evidence="6" id="KW-1185">Reference proteome</keyword>
<dbReference type="Proteomes" id="UP000316298">
    <property type="component" value="Unassembled WGS sequence"/>
</dbReference>
<dbReference type="InterPro" id="IPR013216">
    <property type="entry name" value="Methyltransf_11"/>
</dbReference>
<dbReference type="GO" id="GO:0005737">
    <property type="term" value="C:cytoplasm"/>
    <property type="evidence" value="ECO:0007669"/>
    <property type="project" value="UniProtKB-SubCell"/>
</dbReference>
<dbReference type="GO" id="GO:0009117">
    <property type="term" value="P:nucleotide metabolic process"/>
    <property type="evidence" value="ECO:0007669"/>
    <property type="project" value="UniProtKB-KW"/>
</dbReference>
<dbReference type="OrthoDB" id="3527985at2"/>
<comment type="catalytic activity">
    <reaction evidence="3">
        <text>a 2'-deoxyribonucleoside 5'-triphosphate + H2O = a 2'-deoxyribonucleoside 5'-phosphate + diphosphate + H(+)</text>
        <dbReference type="Rhea" id="RHEA:44644"/>
        <dbReference type="ChEBI" id="CHEBI:15377"/>
        <dbReference type="ChEBI" id="CHEBI:15378"/>
        <dbReference type="ChEBI" id="CHEBI:33019"/>
        <dbReference type="ChEBI" id="CHEBI:61560"/>
        <dbReference type="ChEBI" id="CHEBI:65317"/>
        <dbReference type="EC" id="3.6.1.9"/>
    </reaction>
</comment>
<evidence type="ECO:0000256" key="2">
    <source>
        <dbReference type="ARBA" id="ARBA00022801"/>
    </source>
</evidence>
<comment type="cofactor">
    <cofactor evidence="1 3">
        <name>a divalent metal cation</name>
        <dbReference type="ChEBI" id="CHEBI:60240"/>
    </cofactor>
</comment>
<dbReference type="GO" id="GO:0008757">
    <property type="term" value="F:S-adenosylmethionine-dependent methyltransferase activity"/>
    <property type="evidence" value="ECO:0007669"/>
    <property type="project" value="InterPro"/>
</dbReference>
<comment type="function">
    <text evidence="3">Nucleoside triphosphate pyrophosphatase. May have a dual role in cell division arrest and in preventing the incorporation of modified nucleotides into cellular nucleic acids.</text>
</comment>
<dbReference type="Gene3D" id="3.90.950.10">
    <property type="match status" value="1"/>
</dbReference>
<dbReference type="Pfam" id="PF08241">
    <property type="entry name" value="Methyltransf_11"/>
    <property type="match status" value="1"/>
</dbReference>
<organism evidence="5 6">
    <name type="scientific">Kribbella jejuensis</name>
    <dbReference type="NCBI Taxonomy" id="236068"/>
    <lineage>
        <taxon>Bacteria</taxon>
        <taxon>Bacillati</taxon>
        <taxon>Actinomycetota</taxon>
        <taxon>Actinomycetes</taxon>
        <taxon>Propionibacteriales</taxon>
        <taxon>Kribbellaceae</taxon>
        <taxon>Kribbella</taxon>
    </lineage>
</organism>
<keyword evidence="3" id="KW-0963">Cytoplasm</keyword>
<feature type="active site" description="Proton acceptor" evidence="3">
    <location>
        <position position="71"/>
    </location>
</feature>
<protein>
    <recommendedName>
        <fullName evidence="3">Nucleoside triphosphate pyrophosphatase</fullName>
        <ecNumber evidence="3">3.6.1.9</ecNumber>
    </recommendedName>
    <alternativeName>
        <fullName evidence="3">Nucleotide pyrophosphatase</fullName>
        <shortName evidence="3">Nucleotide PPase</shortName>
    </alternativeName>
</protein>
<proteinExistence type="inferred from homology"/>
<comment type="caution">
    <text evidence="3">Lacks conserved residue(s) required for the propagation of feature annotation.</text>
</comment>
<dbReference type="InterPro" id="IPR003697">
    <property type="entry name" value="Maf-like"/>
</dbReference>
<dbReference type="AlphaFoldDB" id="A0A542E8D0"/>
<feature type="domain" description="Methyltransferase type 11" evidence="4">
    <location>
        <begin position="240"/>
        <end position="329"/>
    </location>
</feature>
<dbReference type="InterPro" id="IPR029001">
    <property type="entry name" value="ITPase-like_fam"/>
</dbReference>
<dbReference type="RefSeq" id="WP_141858529.1">
    <property type="nucleotide sequence ID" value="NZ_BAAAKA010000001.1"/>
</dbReference>
<dbReference type="SUPFAM" id="SSF53335">
    <property type="entry name" value="S-adenosyl-L-methionine-dependent methyltransferases"/>
    <property type="match status" value="1"/>
</dbReference>
<evidence type="ECO:0000313" key="5">
    <source>
        <dbReference type="EMBL" id="TQJ11590.1"/>
    </source>
</evidence>
<dbReference type="HAMAP" id="MF_00528">
    <property type="entry name" value="Maf"/>
    <property type="match status" value="1"/>
</dbReference>
<name>A0A542E8D0_9ACTN</name>
<dbReference type="PANTHER" id="PTHR43213">
    <property type="entry name" value="BIFUNCTIONAL DTTP/UTP PYROPHOSPHATASE/METHYLTRANSFERASE PROTEIN-RELATED"/>
    <property type="match status" value="1"/>
</dbReference>